<dbReference type="PRINTS" id="PR01437">
    <property type="entry name" value="NUOXDRDTASE4"/>
</dbReference>
<comment type="catalytic activity">
    <reaction evidence="16 17">
        <text>a ubiquinone + NADH + 5 H(+)(in) = a ubiquinol + NAD(+) + 4 H(+)(out)</text>
        <dbReference type="Rhea" id="RHEA:29091"/>
        <dbReference type="Rhea" id="RHEA-COMP:9565"/>
        <dbReference type="Rhea" id="RHEA-COMP:9566"/>
        <dbReference type="ChEBI" id="CHEBI:15378"/>
        <dbReference type="ChEBI" id="CHEBI:16389"/>
        <dbReference type="ChEBI" id="CHEBI:17976"/>
        <dbReference type="ChEBI" id="CHEBI:57540"/>
        <dbReference type="ChEBI" id="CHEBI:57945"/>
        <dbReference type="EC" id="7.1.1.2"/>
    </reaction>
</comment>
<keyword evidence="14 17" id="KW-0496">Mitochondrion</keyword>
<dbReference type="EMBL" id="KX027361">
    <property type="protein sequence ID" value="AQQ72853.1"/>
    <property type="molecule type" value="Genomic_DNA"/>
</dbReference>
<evidence type="ECO:0000259" key="18">
    <source>
        <dbReference type="Pfam" id="PF00361"/>
    </source>
</evidence>
<evidence type="ECO:0000256" key="5">
    <source>
        <dbReference type="ARBA" id="ARBA00021006"/>
    </source>
</evidence>
<protein>
    <recommendedName>
        <fullName evidence="5 17">NADH-ubiquinone oxidoreductase chain 4</fullName>
        <ecNumber evidence="4 17">7.1.1.2</ecNumber>
    </recommendedName>
</protein>
<organism evidence="19">
    <name type="scientific">Rhinotergum shaoguanense</name>
    <dbReference type="NCBI Taxonomy" id="1452699"/>
    <lineage>
        <taxon>Eukaryota</taxon>
        <taxon>Metazoa</taxon>
        <taxon>Ecdysozoa</taxon>
        <taxon>Arthropoda</taxon>
        <taxon>Chelicerata</taxon>
        <taxon>Arachnida</taxon>
        <taxon>Acari</taxon>
        <taxon>Acariformes</taxon>
        <taxon>Trombidiformes</taxon>
        <taxon>Prostigmata</taxon>
        <taxon>Eupodina</taxon>
        <taxon>Eriophyoidea</taxon>
        <taxon>Diptilomiopidae</taxon>
        <taxon>Rhinotergum</taxon>
    </lineage>
</organism>
<name>A0A1S5XVW9_9ACAR</name>
<evidence type="ECO:0000256" key="7">
    <source>
        <dbReference type="ARBA" id="ARBA00022660"/>
    </source>
</evidence>
<dbReference type="PANTHER" id="PTHR43507:SF20">
    <property type="entry name" value="NADH-UBIQUINONE OXIDOREDUCTASE CHAIN 4"/>
    <property type="match status" value="1"/>
</dbReference>
<evidence type="ECO:0000313" key="19">
    <source>
        <dbReference type="EMBL" id="AQQ72853.1"/>
    </source>
</evidence>
<dbReference type="GO" id="GO:0031966">
    <property type="term" value="C:mitochondrial membrane"/>
    <property type="evidence" value="ECO:0007669"/>
    <property type="project" value="UniProtKB-SubCell"/>
</dbReference>
<evidence type="ECO:0000256" key="2">
    <source>
        <dbReference type="ARBA" id="ARBA00004225"/>
    </source>
</evidence>
<keyword evidence="15 17" id="KW-0472">Membrane</keyword>
<keyword evidence="8 17" id="KW-0812">Transmembrane</keyword>
<feature type="transmembrane region" description="Helical" evidence="17">
    <location>
        <begin position="347"/>
        <end position="373"/>
    </location>
</feature>
<feature type="transmembrane region" description="Helical" evidence="17">
    <location>
        <begin position="393"/>
        <end position="410"/>
    </location>
</feature>
<evidence type="ECO:0000256" key="10">
    <source>
        <dbReference type="ARBA" id="ARBA00022982"/>
    </source>
</evidence>
<evidence type="ECO:0000256" key="16">
    <source>
        <dbReference type="ARBA" id="ARBA00049551"/>
    </source>
</evidence>
<feature type="transmembrane region" description="Helical" evidence="17">
    <location>
        <begin position="83"/>
        <end position="101"/>
    </location>
</feature>
<feature type="transmembrane region" description="Helical" evidence="17">
    <location>
        <begin position="210"/>
        <end position="239"/>
    </location>
</feature>
<evidence type="ECO:0000256" key="17">
    <source>
        <dbReference type="RuleBase" id="RU003297"/>
    </source>
</evidence>
<evidence type="ECO:0000256" key="1">
    <source>
        <dbReference type="ARBA" id="ARBA00003257"/>
    </source>
</evidence>
<evidence type="ECO:0000256" key="11">
    <source>
        <dbReference type="ARBA" id="ARBA00022989"/>
    </source>
</evidence>
<feature type="transmembrane region" description="Helical" evidence="17">
    <location>
        <begin position="275"/>
        <end position="296"/>
    </location>
</feature>
<keyword evidence="11 17" id="KW-1133">Transmembrane helix</keyword>
<evidence type="ECO:0000256" key="9">
    <source>
        <dbReference type="ARBA" id="ARBA00022967"/>
    </source>
</evidence>
<evidence type="ECO:0000256" key="3">
    <source>
        <dbReference type="ARBA" id="ARBA00009025"/>
    </source>
</evidence>
<dbReference type="InterPro" id="IPR003918">
    <property type="entry name" value="NADH_UbQ_OxRdtase"/>
</dbReference>
<sequence>MMWFFLFLSLCAISFKDWMFFSSMFFIDGFTVFIISIIPLVLIMILLFHFNYSSTDEMLIYYSSFFFILLFVFAVFLVNHSFLFIFFIEMCVYLMSFLILFYSKDLDKYASTLFMFTLNILGSIPFLLFSTLLTDTSFTFSLFNQVFSLSYVSNMIMFFSFFLILVSKLPLMFFHFWLTKAHVSASGSCSMILASLMLKLGSFGFYKFFLFFFFCSLLTFNMTVSLSLFSCLFFCLLMLRFSDMKHLIACSSILHMSLIFPLTGSGFTPGIFSSMFMMVGHGLVSYFLFFLVTLLYEFSYGRSMDLNKSQESFTKSILMMLFIFLFLNIGFPPFLNFYSEVGFCLFLLSFSLISLIIFCLTMTFSILFTMYLISKSIFGKKHSFFLLENDGTVNFFSLKLLYSLLVLSFIT</sequence>
<comment type="function">
    <text evidence="17">Core subunit of the mitochondrial membrane respiratory chain NADH dehydrogenase (Complex I) which catalyzes electron transfer from NADH through the respiratory chain, using ubiquinone as an electron acceptor. Essential for the catalytic activity and assembly of complex I.</text>
</comment>
<evidence type="ECO:0000256" key="4">
    <source>
        <dbReference type="ARBA" id="ARBA00012944"/>
    </source>
</evidence>
<feature type="transmembrane region" description="Helical" evidence="17">
    <location>
        <begin position="24"/>
        <end position="47"/>
    </location>
</feature>
<evidence type="ECO:0000256" key="14">
    <source>
        <dbReference type="ARBA" id="ARBA00023128"/>
    </source>
</evidence>
<geneLocation type="mitochondrion" evidence="19"/>
<evidence type="ECO:0000256" key="6">
    <source>
        <dbReference type="ARBA" id="ARBA00022448"/>
    </source>
</evidence>
<dbReference type="InterPro" id="IPR001750">
    <property type="entry name" value="ND/Mrp_TM"/>
</dbReference>
<reference evidence="19" key="2">
    <citation type="journal article" date="2017" name="Mol. Phylogenet. Evol.">
        <title>The phylogenetic position of eriophyoid mites (superfamily Eriophyoidea) in Acariformes inferred from the sequences of mitochondrial genomes and nuclear small subunit (18S) rRNA gene.</title>
        <authorList>
            <person name="Xue X.F."/>
            <person name="Dong Y."/>
            <person name="Deng W."/>
            <person name="Hong X.Y."/>
            <person name="Shao R."/>
        </authorList>
    </citation>
    <scope>NUCLEOTIDE SEQUENCE</scope>
</reference>
<feature type="transmembrane region" description="Helical" evidence="17">
    <location>
        <begin position="317"/>
        <end position="335"/>
    </location>
</feature>
<dbReference type="Pfam" id="PF00361">
    <property type="entry name" value="Proton_antipo_M"/>
    <property type="match status" value="1"/>
</dbReference>
<feature type="transmembrane region" description="Helical" evidence="17">
    <location>
        <begin position="246"/>
        <end position="263"/>
    </location>
</feature>
<dbReference type="GO" id="GO:0003954">
    <property type="term" value="F:NADH dehydrogenase activity"/>
    <property type="evidence" value="ECO:0007669"/>
    <property type="project" value="TreeGrafter"/>
</dbReference>
<dbReference type="GO" id="GO:0048039">
    <property type="term" value="F:ubiquinone binding"/>
    <property type="evidence" value="ECO:0007669"/>
    <property type="project" value="TreeGrafter"/>
</dbReference>
<dbReference type="GO" id="GO:0042773">
    <property type="term" value="P:ATP synthesis coupled electron transport"/>
    <property type="evidence" value="ECO:0007669"/>
    <property type="project" value="InterPro"/>
</dbReference>
<comment type="subcellular location">
    <subcellularLocation>
        <location evidence="2 17">Mitochondrion membrane</location>
        <topology evidence="2 17">Multi-pass membrane protein</topology>
    </subcellularLocation>
</comment>
<accession>A0A1S5XVW9</accession>
<feature type="transmembrane region" description="Helical" evidence="17">
    <location>
        <begin position="59"/>
        <end position="77"/>
    </location>
</feature>
<keyword evidence="10 17" id="KW-0249">Electron transport</keyword>
<dbReference type="PANTHER" id="PTHR43507">
    <property type="entry name" value="NADH-UBIQUINONE OXIDOREDUCTASE CHAIN 4"/>
    <property type="match status" value="1"/>
</dbReference>
<keyword evidence="13 17" id="KW-0830">Ubiquinone</keyword>
<keyword evidence="9" id="KW-1278">Translocase</keyword>
<evidence type="ECO:0000256" key="12">
    <source>
        <dbReference type="ARBA" id="ARBA00023027"/>
    </source>
</evidence>
<gene>
    <name evidence="19" type="primary">nad4</name>
</gene>
<reference evidence="19" key="1">
    <citation type="submission" date="2016-04" db="EMBL/GenBank/DDBJ databases">
        <authorList>
            <person name="Evans L.H."/>
            <person name="Alamgir A."/>
            <person name="Owens N."/>
            <person name="Weber N.D."/>
            <person name="Virtaneva K."/>
            <person name="Barbian K."/>
            <person name="Babar A."/>
            <person name="Rosenke K."/>
        </authorList>
    </citation>
    <scope>NUCLEOTIDE SEQUENCE</scope>
</reference>
<evidence type="ECO:0000256" key="15">
    <source>
        <dbReference type="ARBA" id="ARBA00023136"/>
    </source>
</evidence>
<dbReference type="AlphaFoldDB" id="A0A1S5XVW9"/>
<dbReference type="EC" id="7.1.1.2" evidence="4 17"/>
<keyword evidence="12 17" id="KW-0520">NAD</keyword>
<comment type="similarity">
    <text evidence="3 17">Belongs to the complex I subunit 4 family.</text>
</comment>
<keyword evidence="6 17" id="KW-0813">Transport</keyword>
<evidence type="ECO:0000256" key="8">
    <source>
        <dbReference type="ARBA" id="ARBA00022692"/>
    </source>
</evidence>
<evidence type="ECO:0000256" key="13">
    <source>
        <dbReference type="ARBA" id="ARBA00023075"/>
    </source>
</evidence>
<comment type="function">
    <text evidence="1">Core subunit of the mitochondrial membrane respiratory chain NADH dehydrogenase (Complex I) that is believed to belong to the minimal assembly required for catalysis. Complex I functions in the transfer of electrons from NADH to the respiratory chain. The immediate electron acceptor for the enzyme is believed to be ubiquinone.</text>
</comment>
<dbReference type="GO" id="GO:0015990">
    <property type="term" value="P:electron transport coupled proton transport"/>
    <property type="evidence" value="ECO:0007669"/>
    <property type="project" value="TreeGrafter"/>
</dbReference>
<feature type="domain" description="NADH:quinone oxidoreductase/Mrp antiporter transmembrane" evidence="18">
    <location>
        <begin position="82"/>
        <end position="362"/>
    </location>
</feature>
<feature type="transmembrane region" description="Helical" evidence="17">
    <location>
        <begin position="113"/>
        <end position="134"/>
    </location>
</feature>
<keyword evidence="7 17" id="KW-0679">Respiratory chain</keyword>
<dbReference type="GO" id="GO:0008137">
    <property type="term" value="F:NADH dehydrogenase (ubiquinone) activity"/>
    <property type="evidence" value="ECO:0007669"/>
    <property type="project" value="UniProtKB-UniRule"/>
</dbReference>
<proteinExistence type="inferred from homology"/>